<organism evidence="1 2">
    <name type="scientific">Chamaesiphon polymorphus CCALA 037</name>
    <dbReference type="NCBI Taxonomy" id="2107692"/>
    <lineage>
        <taxon>Bacteria</taxon>
        <taxon>Bacillati</taxon>
        <taxon>Cyanobacteriota</taxon>
        <taxon>Cyanophyceae</taxon>
        <taxon>Gomontiellales</taxon>
        <taxon>Chamaesiphonaceae</taxon>
        <taxon>Chamaesiphon</taxon>
    </lineage>
</organism>
<evidence type="ECO:0000313" key="1">
    <source>
        <dbReference type="EMBL" id="PSB41198.1"/>
    </source>
</evidence>
<evidence type="ECO:0000313" key="2">
    <source>
        <dbReference type="Proteomes" id="UP000238937"/>
    </source>
</evidence>
<comment type="caution">
    <text evidence="1">The sequence shown here is derived from an EMBL/GenBank/DDBJ whole genome shotgun (WGS) entry which is preliminary data.</text>
</comment>
<dbReference type="InterPro" id="IPR021804">
    <property type="entry name" value="DUF3375"/>
</dbReference>
<dbReference type="Pfam" id="PF11855">
    <property type="entry name" value="DUF3375"/>
    <property type="match status" value="1"/>
</dbReference>
<protein>
    <submittedName>
        <fullName evidence="1">Uncharacterized protein</fullName>
    </submittedName>
</protein>
<dbReference type="EMBL" id="PVWO01000641">
    <property type="protein sequence ID" value="PSB41198.1"/>
    <property type="molecule type" value="Genomic_DNA"/>
</dbReference>
<proteinExistence type="predicted"/>
<dbReference type="Proteomes" id="UP000238937">
    <property type="component" value="Unassembled WGS sequence"/>
</dbReference>
<dbReference type="RefSeq" id="WP_106312616.1">
    <property type="nucleotide sequence ID" value="NZ_PVWO01000641.1"/>
</dbReference>
<accession>A0A2T1F8G4</accession>
<gene>
    <name evidence="1" type="ORF">C7B77_27605</name>
</gene>
<dbReference type="OrthoDB" id="138803at2"/>
<reference evidence="1 2" key="1">
    <citation type="submission" date="2018-03" db="EMBL/GenBank/DDBJ databases">
        <title>The ancient ancestry and fast evolution of plastids.</title>
        <authorList>
            <person name="Moore K.R."/>
            <person name="Magnabosco C."/>
            <person name="Momper L."/>
            <person name="Gold D.A."/>
            <person name="Bosak T."/>
            <person name="Fournier G.P."/>
        </authorList>
    </citation>
    <scope>NUCLEOTIDE SEQUENCE [LARGE SCALE GENOMIC DNA]</scope>
    <source>
        <strain evidence="1 2">CCALA 037</strain>
    </source>
</reference>
<sequence>MQQKLLTQIAIALKSRSEISLLELIEIYPIDCGMEEVVAYLEIAQQPPHTIDNDVKDAIEVTNVLQGSQMKTTMPRIVFRRQT</sequence>
<name>A0A2T1F8G4_9CYAN</name>
<keyword evidence="2" id="KW-1185">Reference proteome</keyword>
<dbReference type="AlphaFoldDB" id="A0A2T1F8G4"/>